<dbReference type="SUPFAM" id="SSF52518">
    <property type="entry name" value="Thiamin diphosphate-binding fold (THDP-binding)"/>
    <property type="match status" value="1"/>
</dbReference>
<dbReference type="InterPro" id="IPR023213">
    <property type="entry name" value="CAT-like_dom_sf"/>
</dbReference>
<dbReference type="Pfam" id="PF02780">
    <property type="entry name" value="Transketolase_C"/>
    <property type="match status" value="1"/>
</dbReference>
<dbReference type="Pfam" id="PF00198">
    <property type="entry name" value="2-oxoacid_dh"/>
    <property type="match status" value="1"/>
</dbReference>
<evidence type="ECO:0000256" key="1">
    <source>
        <dbReference type="ARBA" id="ARBA00001938"/>
    </source>
</evidence>
<evidence type="ECO:0000313" key="10">
    <source>
        <dbReference type="EMBL" id="EDY59729.1"/>
    </source>
</evidence>
<dbReference type="GO" id="GO:0016746">
    <property type="term" value="F:acyltransferase activity"/>
    <property type="evidence" value="ECO:0007669"/>
    <property type="project" value="UniProtKB-KW"/>
</dbReference>
<evidence type="ECO:0000256" key="8">
    <source>
        <dbReference type="SAM" id="MobiDB-lite"/>
    </source>
</evidence>
<dbReference type="InterPro" id="IPR011053">
    <property type="entry name" value="Single_hybrid_motif"/>
</dbReference>
<dbReference type="GO" id="GO:0000287">
    <property type="term" value="F:magnesium ion binding"/>
    <property type="evidence" value="ECO:0007669"/>
    <property type="project" value="UniProtKB-ARBA"/>
</dbReference>
<dbReference type="InterPro" id="IPR005475">
    <property type="entry name" value="Transketolase-like_Pyr-bd"/>
</dbReference>
<organism evidence="10 11">
    <name type="scientific">Streptomyces sviceus (strain ATCC 29083 / DSM 924 / JCM 4929 / NBRC 13980 / NCIMB 11184 / NRRL 5439 / UC 5370)</name>
    <dbReference type="NCBI Taxonomy" id="463191"/>
    <lineage>
        <taxon>Bacteria</taxon>
        <taxon>Bacillati</taxon>
        <taxon>Actinomycetota</taxon>
        <taxon>Actinomycetes</taxon>
        <taxon>Kitasatosporales</taxon>
        <taxon>Streptomycetaceae</taxon>
        <taxon>Streptomyces</taxon>
    </lineage>
</organism>
<protein>
    <recommendedName>
        <fullName evidence="7">Dihydrolipoamide acetyltransferase component of pyruvate dehydrogenase complex</fullName>
        <ecNumber evidence="7">2.3.1.-</ecNumber>
    </recommendedName>
</protein>
<dbReference type="InterPro" id="IPR001078">
    <property type="entry name" value="2-oxoacid_DH_actylTfrase"/>
</dbReference>
<dbReference type="EC" id="2.3.1.-" evidence="7"/>
<dbReference type="InterPro" id="IPR033248">
    <property type="entry name" value="Transketolase_C"/>
</dbReference>
<keyword evidence="6" id="KW-0786">Thiamine pyrophosphate</keyword>
<keyword evidence="5" id="KW-0560">Oxidoreductase</keyword>
<dbReference type="Proteomes" id="UP000002785">
    <property type="component" value="Chromosome"/>
</dbReference>
<comment type="cofactor">
    <cofactor evidence="2">
        <name>thiamine diphosphate</name>
        <dbReference type="ChEBI" id="CHEBI:58937"/>
    </cofactor>
</comment>
<dbReference type="GO" id="GO:0016491">
    <property type="term" value="F:oxidoreductase activity"/>
    <property type="evidence" value="ECO:0007669"/>
    <property type="project" value="UniProtKB-KW"/>
</dbReference>
<keyword evidence="7" id="KW-0808">Transferase</keyword>
<dbReference type="CDD" id="cd06849">
    <property type="entry name" value="lipoyl_domain"/>
    <property type="match status" value="1"/>
</dbReference>
<comment type="similarity">
    <text evidence="3 7">Belongs to the 2-oxoacid dehydrogenase family.</text>
</comment>
<dbReference type="EMBL" id="CM000951">
    <property type="protein sequence ID" value="EDY59729.1"/>
    <property type="molecule type" value="Genomic_DNA"/>
</dbReference>
<dbReference type="PROSITE" id="PS00189">
    <property type="entry name" value="LIPOYL"/>
    <property type="match status" value="1"/>
</dbReference>
<gene>
    <name evidence="10" type="ORF">SSEG_06319</name>
</gene>
<evidence type="ECO:0000256" key="6">
    <source>
        <dbReference type="ARBA" id="ARBA00023052"/>
    </source>
</evidence>
<dbReference type="InterPro" id="IPR003016">
    <property type="entry name" value="2-oxoA_DH_lipoyl-BS"/>
</dbReference>
<keyword evidence="7" id="KW-0012">Acyltransferase</keyword>
<feature type="compositionally biased region" description="Basic and acidic residues" evidence="8">
    <location>
        <begin position="494"/>
        <end position="506"/>
    </location>
</feature>
<dbReference type="Gene3D" id="2.40.50.100">
    <property type="match status" value="1"/>
</dbReference>
<dbReference type="eggNOG" id="COG0508">
    <property type="taxonomic scope" value="Bacteria"/>
</dbReference>
<dbReference type="InterPro" id="IPR029061">
    <property type="entry name" value="THDP-binding"/>
</dbReference>
<accession>B5I3S4</accession>
<evidence type="ECO:0000256" key="3">
    <source>
        <dbReference type="ARBA" id="ARBA00007317"/>
    </source>
</evidence>
<feature type="domain" description="Lipoyl-binding" evidence="9">
    <location>
        <begin position="387"/>
        <end position="462"/>
    </location>
</feature>
<keyword evidence="4 7" id="KW-0450">Lipoyl</keyword>
<sequence length="720" mass="76035">MTEATDVMAATDAMDAMEAAGMAKATGTWGAAGTTGTPATAITMAKALNAALRDALQADERVLVFGEDVGRLGGVFRITDGLTDTFGERRCFDTPVAEAGIVGLAVGLTMAGFRPVVEMQFDAFAYPAFEQIASHVAKLRNRTRGALALPMVIRVPYGGGIGGVEHHSDSSEAYYAHTAGLKVVTPATVADAYSLLREAIDDPDPVVFLEPKRHYWSKEEVELPLRTEPFGTAAVRRPGTDATLVTYGPSVAVALKAAREAAAEGLDVEVLDLRTLVPFDDHTLTASVRRTGRCLVLHEAQGFAGVGAEIAARVQERCFEALRAPVLRVTGLDIPYPPPLLESAHLPDMGRVLAGLRRLVPSGGPVTRRPIPVPAPDGRSETAHGTVRIFRLPDLGEGLTEAEVLEWKVAVGDHLTHDQTVAEVETAKSVLDLPSPFAGTVTALHCRAGESVEVGAPLMSVTERGPEAGSGAVLTGYGTGRARGGLVHTPKPSEAPRTDDGETDERPVTRVPLDAAAGKFLTTQRDVPAVTIWADADATGLLAAREAQGVGLLPLLAKACLVGLAAFPELNARVDSGSSEIVRLPRVHLGFAAQTDHGLAVPVVRDADGMPFDELAAELRRLTALARTGTLPAEHRTGGTFTLNNYGPLDVDGATPLLNHPQTAMLGVGRLLDRPWAVEGRVEVRKILHLSLTFDHRVCDGGTAAGFLRHVVDGITRLNT</sequence>
<dbReference type="Gene3D" id="3.30.559.10">
    <property type="entry name" value="Chloramphenicol acetyltransferase-like domain"/>
    <property type="match status" value="1"/>
</dbReference>
<dbReference type="SUPFAM" id="SSF51230">
    <property type="entry name" value="Single hybrid motif"/>
    <property type="match status" value="1"/>
</dbReference>
<dbReference type="CDD" id="cd07036">
    <property type="entry name" value="TPP_PYR_E1-PDHc-beta_like"/>
    <property type="match status" value="1"/>
</dbReference>
<dbReference type="FunFam" id="3.40.50.970:FF:000001">
    <property type="entry name" value="Pyruvate dehydrogenase E1 beta subunit"/>
    <property type="match status" value="1"/>
</dbReference>
<dbReference type="HOGENOM" id="CLU_023175_0_0_11"/>
<dbReference type="Pfam" id="PF00364">
    <property type="entry name" value="Biotin_lipoyl"/>
    <property type="match status" value="1"/>
</dbReference>
<proteinExistence type="inferred from homology"/>
<evidence type="ECO:0000259" key="9">
    <source>
        <dbReference type="PROSITE" id="PS50968"/>
    </source>
</evidence>
<evidence type="ECO:0000256" key="2">
    <source>
        <dbReference type="ARBA" id="ARBA00001964"/>
    </source>
</evidence>
<dbReference type="InterPro" id="IPR000089">
    <property type="entry name" value="Biotin_lipoyl"/>
</dbReference>
<reference evidence="10" key="1">
    <citation type="submission" date="2009-10" db="EMBL/GenBank/DDBJ databases">
        <title>The genome sequence of Streptomyces sviceus strain ATCC 29083.</title>
        <authorList>
            <consortium name="The Broad Institute Genome Sequencing Platform"/>
            <consortium name="Broad Institute Microbial Sequencing Center"/>
            <person name="Fischbach M."/>
            <person name="Godfrey P."/>
            <person name="Ward D."/>
            <person name="Young S."/>
            <person name="Zeng Q."/>
            <person name="Koehrsen M."/>
            <person name="Alvarado L."/>
            <person name="Berlin A.M."/>
            <person name="Bochicchio J."/>
            <person name="Borenstein D."/>
            <person name="Chapman S.B."/>
            <person name="Chen Z."/>
            <person name="Engels R."/>
            <person name="Freedman E."/>
            <person name="Gellesch M."/>
            <person name="Goldberg J."/>
            <person name="Griggs A."/>
            <person name="Gujja S."/>
            <person name="Heilman E.R."/>
            <person name="Heiman D.I."/>
            <person name="Hepburn T.A."/>
            <person name="Howarth C."/>
            <person name="Jen D."/>
            <person name="Larson L."/>
            <person name="Lewis B."/>
            <person name="Mehta T."/>
            <person name="Park D."/>
            <person name="Pearson M."/>
            <person name="Richards J."/>
            <person name="Roberts A."/>
            <person name="Saif S."/>
            <person name="Shea T.D."/>
            <person name="Shenoy N."/>
            <person name="Sisk P."/>
            <person name="Stolte C."/>
            <person name="Sykes S.N."/>
            <person name="Thomson T."/>
            <person name="Walk T."/>
            <person name="White J."/>
            <person name="Yandava C."/>
            <person name="Straight P."/>
            <person name="Clardy J."/>
            <person name="Hung D."/>
            <person name="Kolter R."/>
            <person name="Mekalanos J."/>
            <person name="Walker S."/>
            <person name="Walsh C.T."/>
            <person name="Wieland-Brown L.C."/>
            <person name="Haas B."/>
            <person name="Nusbaum C."/>
            <person name="Birren B."/>
        </authorList>
    </citation>
    <scope>NUCLEOTIDE SEQUENCE [LARGE SCALE GENOMIC DNA]</scope>
    <source>
        <strain evidence="10">ATCC 29083</strain>
    </source>
</reference>
<evidence type="ECO:0000256" key="7">
    <source>
        <dbReference type="RuleBase" id="RU003423"/>
    </source>
</evidence>
<name>B5I3S4_STRX2</name>
<feature type="region of interest" description="Disordered" evidence="8">
    <location>
        <begin position="481"/>
        <end position="506"/>
    </location>
</feature>
<evidence type="ECO:0000256" key="5">
    <source>
        <dbReference type="ARBA" id="ARBA00023002"/>
    </source>
</evidence>
<dbReference type="PANTHER" id="PTHR43257">
    <property type="entry name" value="PYRUVATE DEHYDROGENASE E1 COMPONENT BETA SUBUNIT"/>
    <property type="match status" value="1"/>
</dbReference>
<dbReference type="SUPFAM" id="SSF52922">
    <property type="entry name" value="TK C-terminal domain-like"/>
    <property type="match status" value="1"/>
</dbReference>
<evidence type="ECO:0000256" key="4">
    <source>
        <dbReference type="ARBA" id="ARBA00022823"/>
    </source>
</evidence>
<dbReference type="AlphaFoldDB" id="B5I3S4"/>
<dbReference type="SMART" id="SM00861">
    <property type="entry name" value="Transket_pyr"/>
    <property type="match status" value="1"/>
</dbReference>
<dbReference type="Gene3D" id="3.40.50.970">
    <property type="match status" value="1"/>
</dbReference>
<dbReference type="PROSITE" id="PS50968">
    <property type="entry name" value="BIOTINYL_LIPOYL"/>
    <property type="match status" value="1"/>
</dbReference>
<dbReference type="SUPFAM" id="SSF52777">
    <property type="entry name" value="CoA-dependent acyltransferases"/>
    <property type="match status" value="1"/>
</dbReference>
<dbReference type="PANTHER" id="PTHR43257:SF2">
    <property type="entry name" value="PYRUVATE DEHYDROGENASE E1 COMPONENT SUBUNIT BETA"/>
    <property type="match status" value="1"/>
</dbReference>
<dbReference type="FunFam" id="3.40.50.920:FF:000001">
    <property type="entry name" value="Pyruvate dehydrogenase E1 beta subunit"/>
    <property type="match status" value="1"/>
</dbReference>
<dbReference type="Gene3D" id="3.40.50.920">
    <property type="match status" value="1"/>
</dbReference>
<keyword evidence="11" id="KW-1185">Reference proteome</keyword>
<comment type="cofactor">
    <cofactor evidence="1 7">
        <name>(R)-lipoate</name>
        <dbReference type="ChEBI" id="CHEBI:83088"/>
    </cofactor>
</comment>
<evidence type="ECO:0000313" key="11">
    <source>
        <dbReference type="Proteomes" id="UP000002785"/>
    </source>
</evidence>
<dbReference type="eggNOG" id="COG0022">
    <property type="taxonomic scope" value="Bacteria"/>
</dbReference>
<dbReference type="InterPro" id="IPR009014">
    <property type="entry name" value="Transketo_C/PFOR_II"/>
</dbReference>
<dbReference type="Pfam" id="PF02779">
    <property type="entry name" value="Transket_pyr"/>
    <property type="match status" value="1"/>
</dbReference>